<dbReference type="SMART" id="SM00360">
    <property type="entry name" value="RRM"/>
    <property type="match status" value="1"/>
</dbReference>
<dbReference type="Gene3D" id="4.10.1000.10">
    <property type="entry name" value="Zinc finger, CCCH-type"/>
    <property type="match status" value="1"/>
</dbReference>
<gene>
    <name evidence="11" type="ORF">DCAR_022365</name>
    <name evidence="12" type="ORF">DCAR_0623814</name>
</gene>
<evidence type="ECO:0000259" key="10">
    <source>
        <dbReference type="PROSITE" id="PS50103"/>
    </source>
</evidence>
<evidence type="ECO:0000313" key="13">
    <source>
        <dbReference type="Proteomes" id="UP000077755"/>
    </source>
</evidence>
<evidence type="ECO:0000256" key="2">
    <source>
        <dbReference type="ARBA" id="ARBA00022771"/>
    </source>
</evidence>
<feature type="region of interest" description="Disordered" evidence="8">
    <location>
        <begin position="62"/>
        <end position="95"/>
    </location>
</feature>
<dbReference type="Pfam" id="PF00642">
    <property type="entry name" value="zf-CCCH"/>
    <property type="match status" value="1"/>
</dbReference>
<dbReference type="SMART" id="SM00356">
    <property type="entry name" value="ZnF_C3H1"/>
    <property type="match status" value="1"/>
</dbReference>
<reference evidence="12" key="2">
    <citation type="submission" date="2022-03" db="EMBL/GenBank/DDBJ databases">
        <title>Draft title - Genomic analysis of global carrot germplasm unveils the trajectory of domestication and the origin of high carotenoid orange carrot.</title>
        <authorList>
            <person name="Iorizzo M."/>
            <person name="Ellison S."/>
            <person name="Senalik D."/>
            <person name="Macko-Podgorni A."/>
            <person name="Grzebelus D."/>
            <person name="Bostan H."/>
            <person name="Rolling W."/>
            <person name="Curaba J."/>
            <person name="Simon P."/>
        </authorList>
    </citation>
    <scope>NUCLEOTIDE SEQUENCE</scope>
    <source>
        <tissue evidence="12">Leaf</tissue>
    </source>
</reference>
<dbReference type="FunFam" id="3.30.70.330:FF:000678">
    <property type="entry name" value="zinc finger CCCH domain-containing protein 53-like isoform X2"/>
    <property type="match status" value="1"/>
</dbReference>
<dbReference type="OMA" id="FEMMEHC"/>
<dbReference type="Gramene" id="KZM90270">
    <property type="protein sequence ID" value="KZM90270"/>
    <property type="gene ID" value="DCAR_022365"/>
</dbReference>
<accession>A0A161ZU63</accession>
<feature type="domain" description="C3H1-type" evidence="10">
    <location>
        <begin position="251"/>
        <end position="278"/>
    </location>
</feature>
<dbReference type="AlphaFoldDB" id="A0A161ZU63"/>
<reference evidence="11" key="1">
    <citation type="journal article" date="2016" name="Nat. Genet.">
        <title>A high-quality carrot genome assembly provides new insights into carotenoid accumulation and asterid genome evolution.</title>
        <authorList>
            <person name="Iorizzo M."/>
            <person name="Ellison S."/>
            <person name="Senalik D."/>
            <person name="Zeng P."/>
            <person name="Satapoomin P."/>
            <person name="Huang J."/>
            <person name="Bowman M."/>
            <person name="Iovene M."/>
            <person name="Sanseverino W."/>
            <person name="Cavagnaro P."/>
            <person name="Yildiz M."/>
            <person name="Macko-Podgorni A."/>
            <person name="Moranska E."/>
            <person name="Grzebelus E."/>
            <person name="Grzebelus D."/>
            <person name="Ashrafi H."/>
            <person name="Zheng Z."/>
            <person name="Cheng S."/>
            <person name="Spooner D."/>
            <person name="Van Deynze A."/>
            <person name="Simon P."/>
        </authorList>
    </citation>
    <scope>NUCLEOTIDE SEQUENCE [LARGE SCALE GENOMIC DNA]</scope>
    <source>
        <tissue evidence="11">Leaf</tissue>
    </source>
</reference>
<dbReference type="PROSITE" id="PS50103">
    <property type="entry name" value="ZF_C3H1"/>
    <property type="match status" value="1"/>
</dbReference>
<dbReference type="GO" id="GO:0003677">
    <property type="term" value="F:DNA binding"/>
    <property type="evidence" value="ECO:0007669"/>
    <property type="project" value="UniProtKB-KW"/>
</dbReference>
<name>A0A161ZU63_DAUCS</name>
<dbReference type="PANTHER" id="PTHR24009:SF3">
    <property type="entry name" value="RNA-BINDING (RRM_RBD_RNP MOTIFS) FAMILY PROTEIN-RELATED"/>
    <property type="match status" value="1"/>
</dbReference>
<feature type="domain" description="RRM" evidence="9">
    <location>
        <begin position="380"/>
        <end position="456"/>
    </location>
</feature>
<keyword evidence="3 7" id="KW-0862">Zinc</keyword>
<dbReference type="SUPFAM" id="SSF54928">
    <property type="entry name" value="RNA-binding domain, RBD"/>
    <property type="match status" value="1"/>
</dbReference>
<dbReference type="Proteomes" id="UP000077755">
    <property type="component" value="Chromosome 6"/>
</dbReference>
<dbReference type="OrthoDB" id="1897736at2759"/>
<dbReference type="InterPro" id="IPR012677">
    <property type="entry name" value="Nucleotide-bd_a/b_plait_sf"/>
</dbReference>
<dbReference type="EMBL" id="CP093348">
    <property type="protein sequence ID" value="WOH04405.1"/>
    <property type="molecule type" value="Genomic_DNA"/>
</dbReference>
<dbReference type="Pfam" id="PF23182">
    <property type="entry name" value="PABC_AtC3H46"/>
    <property type="match status" value="1"/>
</dbReference>
<evidence type="ECO:0000313" key="12">
    <source>
        <dbReference type="EMBL" id="WOH04405.1"/>
    </source>
</evidence>
<dbReference type="CDD" id="cd12458">
    <property type="entry name" value="RRM_AtC3H46_like"/>
    <property type="match status" value="1"/>
</dbReference>
<organism evidence="11">
    <name type="scientific">Daucus carota subsp. sativus</name>
    <name type="common">Carrot</name>
    <dbReference type="NCBI Taxonomy" id="79200"/>
    <lineage>
        <taxon>Eukaryota</taxon>
        <taxon>Viridiplantae</taxon>
        <taxon>Streptophyta</taxon>
        <taxon>Embryophyta</taxon>
        <taxon>Tracheophyta</taxon>
        <taxon>Spermatophyta</taxon>
        <taxon>Magnoliopsida</taxon>
        <taxon>eudicotyledons</taxon>
        <taxon>Gunneridae</taxon>
        <taxon>Pentapetalae</taxon>
        <taxon>asterids</taxon>
        <taxon>campanulids</taxon>
        <taxon>Apiales</taxon>
        <taxon>Apiaceae</taxon>
        <taxon>Apioideae</taxon>
        <taxon>Scandiceae</taxon>
        <taxon>Daucinae</taxon>
        <taxon>Daucus</taxon>
        <taxon>Daucus sect. Daucus</taxon>
    </lineage>
</organism>
<dbReference type="SUPFAM" id="SSF90229">
    <property type="entry name" value="CCCH zinc finger"/>
    <property type="match status" value="1"/>
</dbReference>
<keyword evidence="5" id="KW-0238">DNA-binding</keyword>
<protein>
    <recommendedName>
        <fullName evidence="14">C3H1-type domain-containing protein</fullName>
    </recommendedName>
</protein>
<dbReference type="InterPro" id="IPR000571">
    <property type="entry name" value="Znf_CCCH"/>
</dbReference>
<dbReference type="STRING" id="79200.A0A161ZU63"/>
<dbReference type="GO" id="GO:0008270">
    <property type="term" value="F:zinc ion binding"/>
    <property type="evidence" value="ECO:0007669"/>
    <property type="project" value="UniProtKB-KW"/>
</dbReference>
<dbReference type="InterPro" id="IPR056276">
    <property type="entry name" value="AtC3H46-like_PABC-like"/>
</dbReference>
<dbReference type="InterPro" id="IPR034365">
    <property type="entry name" value="AtC3H46-like_RRM"/>
</dbReference>
<dbReference type="Gene3D" id="3.30.70.330">
    <property type="match status" value="1"/>
</dbReference>
<evidence type="ECO:0008006" key="14">
    <source>
        <dbReference type="Google" id="ProtNLM"/>
    </source>
</evidence>
<evidence type="ECO:0000256" key="5">
    <source>
        <dbReference type="ARBA" id="ARBA00023125"/>
    </source>
</evidence>
<feature type="zinc finger region" description="C3H1-type" evidence="7">
    <location>
        <begin position="251"/>
        <end position="278"/>
    </location>
</feature>
<feature type="compositionally biased region" description="Basic and acidic residues" evidence="8">
    <location>
        <begin position="618"/>
        <end position="628"/>
    </location>
</feature>
<evidence type="ECO:0000256" key="1">
    <source>
        <dbReference type="ARBA" id="ARBA00022723"/>
    </source>
</evidence>
<proteinExistence type="predicted"/>
<sequence length="718" mass="78716">MDSYEATRVVYSRIQNLDPDNASKIMGLLLIQDHGEKEMIRLAFGPESLVHSIVVKARKDLGLSSSNTPTTPSTPSSPMPFSRHNSSNSSASSRLLNGISLPSPLSIPNPSSSNSSWAAASNFSEDLASPNTCLGPYNVGGVSNLGIRSSSSSTMNSSAPPFYGNGKRDSDLIDEFELQDQLSFLNDGYYPDSALSPNGSGSDGGALFNSYAGGGAARSWNGGADTINGLAHRRSCSVSDVFLGSDDPAGGFGWKPCLYYARGYCKNGTSCRFLHEGASDSDPLVGSPSKLELMEQCHELLRSKSAQQQRLAAASQLMGGSNFPYSPKCMNLLLQQQNDSPRAAAAAALMMGEEMNKFARSPRQERSEFAMNGMVNPVSRQIYLTFPADSTFREEDVSNYFSIFGPVQDVRIPYQQKRMFGFVTFVYPDTVKLILAKGNPHFVCDARVLVKPYKEKGKVPDKFRKQQHMDRLEFCGSPTGLDLRDPFDLHVEARMLQNTQDILWRRKLEEQAELHQAIELQNQRLLNLQLLDVKRSNHHRAFSTGAVISSPMHSPNIHNRGVMLSSLDRRTPEFLEENGPALTLPNNAPPAVNLQQTANVNEKEKCLSSTSDQNSNDRSPRDDKDDKENDLLESLEHNLPDNLFSSPKAAREYMSAFSADTTTLEENGNEAVVSAPVPTNNLMASSLLPATSTLDMASLKSCYFQVPRFSSNHGAIEM</sequence>
<evidence type="ECO:0000313" key="11">
    <source>
        <dbReference type="EMBL" id="KZM90270.1"/>
    </source>
</evidence>
<dbReference type="InterPro" id="IPR035979">
    <property type="entry name" value="RBD_domain_sf"/>
</dbReference>
<dbReference type="GO" id="GO:0003723">
    <property type="term" value="F:RNA binding"/>
    <property type="evidence" value="ECO:0007669"/>
    <property type="project" value="UniProtKB-UniRule"/>
</dbReference>
<feature type="compositionally biased region" description="Polar residues" evidence="8">
    <location>
        <begin position="607"/>
        <end position="617"/>
    </location>
</feature>
<dbReference type="InterPro" id="IPR000504">
    <property type="entry name" value="RRM_dom"/>
</dbReference>
<feature type="compositionally biased region" description="Low complexity" evidence="8">
    <location>
        <begin position="64"/>
        <end position="95"/>
    </location>
</feature>
<keyword evidence="1 7" id="KW-0479">Metal-binding</keyword>
<feature type="region of interest" description="Disordered" evidence="8">
    <location>
        <begin position="602"/>
        <end position="628"/>
    </location>
</feature>
<keyword evidence="2 7" id="KW-0863">Zinc-finger</keyword>
<evidence type="ECO:0000256" key="3">
    <source>
        <dbReference type="ARBA" id="ARBA00022833"/>
    </source>
</evidence>
<dbReference type="InterPro" id="IPR036855">
    <property type="entry name" value="Znf_CCCH_sf"/>
</dbReference>
<evidence type="ECO:0000256" key="8">
    <source>
        <dbReference type="SAM" id="MobiDB-lite"/>
    </source>
</evidence>
<evidence type="ECO:0000256" key="7">
    <source>
        <dbReference type="PROSITE-ProRule" id="PRU00723"/>
    </source>
</evidence>
<evidence type="ECO:0000256" key="4">
    <source>
        <dbReference type="ARBA" id="ARBA00022884"/>
    </source>
</evidence>
<dbReference type="PANTHER" id="PTHR24009">
    <property type="entry name" value="RNA-BINDING (RRM/RBD/RNP MOTIFS)"/>
    <property type="match status" value="1"/>
</dbReference>
<evidence type="ECO:0000256" key="6">
    <source>
        <dbReference type="PROSITE-ProRule" id="PRU00176"/>
    </source>
</evidence>
<dbReference type="PROSITE" id="PS50102">
    <property type="entry name" value="RRM"/>
    <property type="match status" value="1"/>
</dbReference>
<dbReference type="Pfam" id="PF00076">
    <property type="entry name" value="RRM_1"/>
    <property type="match status" value="1"/>
</dbReference>
<dbReference type="EMBL" id="LNRQ01000006">
    <property type="protein sequence ID" value="KZM90270.1"/>
    <property type="molecule type" value="Genomic_DNA"/>
</dbReference>
<evidence type="ECO:0000259" key="9">
    <source>
        <dbReference type="PROSITE" id="PS50102"/>
    </source>
</evidence>
<keyword evidence="13" id="KW-1185">Reference proteome</keyword>
<keyword evidence="4 6" id="KW-0694">RNA-binding</keyword>